<accession>A0A5K8A9X2</accession>
<feature type="transmembrane region" description="Helical" evidence="6">
    <location>
        <begin position="238"/>
        <end position="257"/>
    </location>
</feature>
<comment type="subcellular location">
    <subcellularLocation>
        <location evidence="1">Cell membrane</location>
        <topology evidence="1">Multi-pass membrane protein</topology>
    </subcellularLocation>
</comment>
<evidence type="ECO:0000256" key="6">
    <source>
        <dbReference type="SAM" id="Phobius"/>
    </source>
</evidence>
<reference evidence="7 8" key="1">
    <citation type="submission" date="2019-11" db="EMBL/GenBank/DDBJ databases">
        <title>Comparative genomics of hydrocarbon-degrading Desulfosarcina strains.</title>
        <authorList>
            <person name="Watanabe M."/>
            <person name="Kojima H."/>
            <person name="Fukui M."/>
        </authorList>
    </citation>
    <scope>NUCLEOTIDE SEQUENCE [LARGE SCALE GENOMIC DNA]</scope>
    <source>
        <strain evidence="8">oXyS1</strain>
    </source>
</reference>
<proteinExistence type="predicted"/>
<dbReference type="CDD" id="cd16914">
    <property type="entry name" value="EcfT"/>
    <property type="match status" value="1"/>
</dbReference>
<dbReference type="GO" id="GO:0043190">
    <property type="term" value="C:ATP-binding cassette (ABC) transporter complex"/>
    <property type="evidence" value="ECO:0007669"/>
    <property type="project" value="InterPro"/>
</dbReference>
<feature type="transmembrane region" description="Helical" evidence="6">
    <location>
        <begin position="15"/>
        <end position="36"/>
    </location>
</feature>
<evidence type="ECO:0008006" key="9">
    <source>
        <dbReference type="Google" id="ProtNLM"/>
    </source>
</evidence>
<organism evidence="7 8">
    <name type="scientific">Desulfosarcina ovata subsp. ovata</name>
    <dbReference type="NCBI Taxonomy" id="2752305"/>
    <lineage>
        <taxon>Bacteria</taxon>
        <taxon>Pseudomonadati</taxon>
        <taxon>Thermodesulfobacteriota</taxon>
        <taxon>Desulfobacteria</taxon>
        <taxon>Desulfobacterales</taxon>
        <taxon>Desulfosarcinaceae</taxon>
        <taxon>Desulfosarcina</taxon>
    </lineage>
</organism>
<keyword evidence="8" id="KW-1185">Reference proteome</keyword>
<evidence type="ECO:0000256" key="5">
    <source>
        <dbReference type="ARBA" id="ARBA00023136"/>
    </source>
</evidence>
<feature type="transmembrane region" description="Helical" evidence="6">
    <location>
        <begin position="198"/>
        <end position="217"/>
    </location>
</feature>
<evidence type="ECO:0000256" key="4">
    <source>
        <dbReference type="ARBA" id="ARBA00022989"/>
    </source>
</evidence>
<dbReference type="PANTHER" id="PTHR34857:SF2">
    <property type="entry name" value="SLL0384 PROTEIN"/>
    <property type="match status" value="1"/>
</dbReference>
<dbReference type="AlphaFoldDB" id="A0A5K8A9X2"/>
<feature type="transmembrane region" description="Helical" evidence="6">
    <location>
        <begin position="160"/>
        <end position="178"/>
    </location>
</feature>
<dbReference type="NCBIfam" id="TIGR02454">
    <property type="entry name" value="ECF_T_CbiQ"/>
    <property type="match status" value="1"/>
</dbReference>
<dbReference type="RefSeq" id="WP_231717018.1">
    <property type="nucleotide sequence ID" value="NZ_AP021879.1"/>
</dbReference>
<dbReference type="GO" id="GO:0006824">
    <property type="term" value="P:cobalt ion transport"/>
    <property type="evidence" value="ECO:0007669"/>
    <property type="project" value="InterPro"/>
</dbReference>
<feature type="transmembrane region" description="Helical" evidence="6">
    <location>
        <begin position="119"/>
        <end position="139"/>
    </location>
</feature>
<dbReference type="InterPro" id="IPR003339">
    <property type="entry name" value="ABC/ECF_trnsptr_transmembrane"/>
</dbReference>
<protein>
    <recommendedName>
        <fullName evidence="9">Cobalt ECF transporter T component CbiQ</fullName>
    </recommendedName>
</protein>
<keyword evidence="4 6" id="KW-1133">Transmembrane helix</keyword>
<dbReference type="InterPro" id="IPR012809">
    <property type="entry name" value="ECF_CbiQ"/>
</dbReference>
<keyword evidence="2" id="KW-1003">Cell membrane</keyword>
<evidence type="ECO:0000313" key="7">
    <source>
        <dbReference type="EMBL" id="BBO89503.1"/>
    </source>
</evidence>
<feature type="transmembrane region" description="Helical" evidence="6">
    <location>
        <begin position="94"/>
        <end position="113"/>
    </location>
</feature>
<dbReference type="InterPro" id="IPR051611">
    <property type="entry name" value="ECF_transporter_component"/>
</dbReference>
<feature type="transmembrane region" description="Helical" evidence="6">
    <location>
        <begin position="289"/>
        <end position="305"/>
    </location>
</feature>
<keyword evidence="3 6" id="KW-0812">Transmembrane</keyword>
<name>A0A5K8A9X2_9BACT</name>
<evidence type="ECO:0000256" key="2">
    <source>
        <dbReference type="ARBA" id="ARBA00022475"/>
    </source>
</evidence>
<gene>
    <name evidence="7" type="ORF">DSCOOX_26830</name>
</gene>
<dbReference type="EMBL" id="AP021879">
    <property type="protein sequence ID" value="BBO89503.1"/>
    <property type="molecule type" value="Genomic_DNA"/>
</dbReference>
<keyword evidence="5 6" id="KW-0472">Membrane</keyword>
<dbReference type="Proteomes" id="UP000422108">
    <property type="component" value="Chromosome"/>
</dbReference>
<evidence type="ECO:0000256" key="1">
    <source>
        <dbReference type="ARBA" id="ARBA00004651"/>
    </source>
</evidence>
<evidence type="ECO:0000313" key="8">
    <source>
        <dbReference type="Proteomes" id="UP000422108"/>
    </source>
</evidence>
<dbReference type="Pfam" id="PF02361">
    <property type="entry name" value="CbiQ"/>
    <property type="match status" value="1"/>
</dbReference>
<sequence length="310" mass="34452">MDRPMDEVTVVQLPLWQLLAMVGLPVVVLAVIVAVLKRVARAASMEKGEPDWSVPQLEGRAGNTPLHRWDVRCKIVTILVYSFMITAIHKMPTALAAIGLSCLVLVVARVSLARVLMRLLAIVGFIAMFLLVMPFTVPLKNGDTVIVFGGLQWLHFSMRGFHLAATIAAKAVAITLLMEPLLATAPLPVTLQGLSRLGVPEMVGQMVLLSYRYLNVFRHEARRMSTGMQVRGFRKRTGLATVQAMANFLGMLFVRSFERTERVFDAMRARGYKGRFPEQAELRLRPVDIVGAGLWLTIGVALLVYDRMAW</sequence>
<dbReference type="PANTHER" id="PTHR34857">
    <property type="entry name" value="SLL0384 PROTEIN"/>
    <property type="match status" value="1"/>
</dbReference>
<evidence type="ECO:0000256" key="3">
    <source>
        <dbReference type="ARBA" id="ARBA00022692"/>
    </source>
</evidence>